<dbReference type="PANTHER" id="PTHR43464">
    <property type="entry name" value="METHYLTRANSFERASE"/>
    <property type="match status" value="1"/>
</dbReference>
<dbReference type="Gene3D" id="3.40.50.150">
    <property type="entry name" value="Vaccinia Virus protein VP39"/>
    <property type="match status" value="1"/>
</dbReference>
<dbReference type="InterPro" id="IPR041698">
    <property type="entry name" value="Methyltransf_25"/>
</dbReference>
<dbReference type="PANTHER" id="PTHR43464:SF82">
    <property type="entry name" value="METHYLTRANSFERASE DOMAIN-CONTAINING PROTEIN"/>
    <property type="match status" value="1"/>
</dbReference>
<evidence type="ECO:0000259" key="1">
    <source>
        <dbReference type="Pfam" id="PF13649"/>
    </source>
</evidence>
<reference evidence="2 3" key="1">
    <citation type="submission" date="2019-10" db="EMBL/GenBank/DDBJ databases">
        <title>Complete genome sequence of Variovorax paradoxus 5C-2.</title>
        <authorList>
            <person name="Gogoleva N.E."/>
            <person name="Balkin A.S."/>
        </authorList>
    </citation>
    <scope>NUCLEOTIDE SEQUENCE [LARGE SCALE GENOMIC DNA]</scope>
    <source>
        <strain evidence="2 3">5C-2</strain>
    </source>
</reference>
<accession>A0A5Q0MBJ1</accession>
<dbReference type="Pfam" id="PF13649">
    <property type="entry name" value="Methyltransf_25"/>
    <property type="match status" value="1"/>
</dbReference>
<dbReference type="RefSeq" id="WP_153284516.1">
    <property type="nucleotide sequence ID" value="NZ_CP045644.1"/>
</dbReference>
<evidence type="ECO:0000313" key="3">
    <source>
        <dbReference type="Proteomes" id="UP000326780"/>
    </source>
</evidence>
<dbReference type="GO" id="GO:0032259">
    <property type="term" value="P:methylation"/>
    <property type="evidence" value="ECO:0007669"/>
    <property type="project" value="UniProtKB-KW"/>
</dbReference>
<dbReference type="AlphaFoldDB" id="A0A5Q0MBJ1"/>
<feature type="domain" description="Methyltransferase" evidence="1">
    <location>
        <begin position="54"/>
        <end position="151"/>
    </location>
</feature>
<dbReference type="Proteomes" id="UP000326780">
    <property type="component" value="Chromosome"/>
</dbReference>
<keyword evidence="2" id="KW-0808">Transferase</keyword>
<dbReference type="SUPFAM" id="SSF53335">
    <property type="entry name" value="S-adenosyl-L-methionine-dependent methyltransferases"/>
    <property type="match status" value="1"/>
</dbReference>
<proteinExistence type="predicted"/>
<evidence type="ECO:0000313" key="2">
    <source>
        <dbReference type="EMBL" id="QFZ86004.1"/>
    </source>
</evidence>
<protein>
    <submittedName>
        <fullName evidence="2">Methyltransferase domain-containing protein</fullName>
    </submittedName>
</protein>
<keyword evidence="2" id="KW-0489">Methyltransferase</keyword>
<gene>
    <name evidence="2" type="ORF">GFK26_26190</name>
</gene>
<dbReference type="InterPro" id="IPR029063">
    <property type="entry name" value="SAM-dependent_MTases_sf"/>
</dbReference>
<dbReference type="EMBL" id="CP045644">
    <property type="protein sequence ID" value="QFZ86004.1"/>
    <property type="molecule type" value="Genomic_DNA"/>
</dbReference>
<dbReference type="CDD" id="cd02440">
    <property type="entry name" value="AdoMet_MTases"/>
    <property type="match status" value="1"/>
</dbReference>
<name>A0A5Q0MBJ1_VARPD</name>
<sequence>MKKDLHEANRQSWNAATVAHNSHKGDQAAFFRAGGSTLFPEESALLGDVNGLSVLHLQCNAGQDSLSIARRGARVTGVDISDEAIDFATRLSAESGVAARFERADVYDYFEAAAARGERHDLVFCSYGTLCWLSDLGAWARGVAQLLQPGGRFVIVEFHPFALVFDPQWKFHYDYFNDAPVPEEGVGDYVAESGDGLVPDDRPMPGVQGFRNPHPSFEFTWGVGQVTTALAQAGLAIERFEEYPYTNGWKPFEGMRDMGGRRMAPPEGMPRIPLMYALAARRA</sequence>
<organism evidence="2 3">
    <name type="scientific">Variovorax paradoxus</name>
    <dbReference type="NCBI Taxonomy" id="34073"/>
    <lineage>
        <taxon>Bacteria</taxon>
        <taxon>Pseudomonadati</taxon>
        <taxon>Pseudomonadota</taxon>
        <taxon>Betaproteobacteria</taxon>
        <taxon>Burkholderiales</taxon>
        <taxon>Comamonadaceae</taxon>
        <taxon>Variovorax</taxon>
    </lineage>
</organism>
<dbReference type="GO" id="GO:0008168">
    <property type="term" value="F:methyltransferase activity"/>
    <property type="evidence" value="ECO:0007669"/>
    <property type="project" value="UniProtKB-KW"/>
</dbReference>